<gene>
    <name evidence="8" type="primary">mcpA</name>
    <name evidence="8" type="ORF">MBLL_02382</name>
</gene>
<accession>A0A679K1U9</accession>
<keyword evidence="8" id="KW-0614">Plasmid</keyword>
<evidence type="ECO:0000256" key="1">
    <source>
        <dbReference type="ARBA" id="ARBA00004429"/>
    </source>
</evidence>
<evidence type="ECO:0000256" key="4">
    <source>
        <dbReference type="ARBA" id="ARBA00029447"/>
    </source>
</evidence>
<dbReference type="SMART" id="SM00283">
    <property type="entry name" value="MA"/>
    <property type="match status" value="1"/>
</dbReference>
<feature type="domain" description="Methyl-accepting transducer" evidence="6">
    <location>
        <begin position="171"/>
        <end position="407"/>
    </location>
</feature>
<proteinExistence type="inferred from homology"/>
<evidence type="ECO:0000259" key="6">
    <source>
        <dbReference type="PROSITE" id="PS50111"/>
    </source>
</evidence>
<comment type="subcellular location">
    <subcellularLocation>
        <location evidence="1">Cell inner membrane</location>
        <topology evidence="1">Multi-pass membrane protein</topology>
    </subcellularLocation>
</comment>
<dbReference type="Gene3D" id="3.30.450.20">
    <property type="entry name" value="PAS domain"/>
    <property type="match status" value="1"/>
</dbReference>
<dbReference type="PROSITE" id="PS50192">
    <property type="entry name" value="T_SNARE"/>
    <property type="match status" value="1"/>
</dbReference>
<dbReference type="GO" id="GO:0006935">
    <property type="term" value="P:chemotaxis"/>
    <property type="evidence" value="ECO:0007669"/>
    <property type="project" value="InterPro"/>
</dbReference>
<dbReference type="Gene3D" id="1.10.287.950">
    <property type="entry name" value="Methyl-accepting chemotaxis protein"/>
    <property type="match status" value="1"/>
</dbReference>
<sequence length="427" mass="45577">MKIFPRRSNKVTSRVLPHDLCAKFLDCMSHAIYVVDRDSPIFNVVYANNKFMTTMRANSIEELTNISVMAYHTFEQGNGLTINDVAGPFVESINRDGHAKATMRFLRYDKTEFMVDIYCESVSVDGKSYGITFVEDAKYIEIQNQKRIYMNGLTEDFEQTVGKVSGSVNSFSGDLQESAKIMTRTAMETAELSSVMLSAAEHAAANVSMVAVAAEELGSSVHEIARQVQGSAGLAQAAVGEANRTVAFVGALRQTSSRIGDMVGMISSIAGQTNLLALNATIEAARAGDAGRGFAVVAAEVKELARQTADATKEIAAQIGEIQSVTDQAVSAIDSITDRIREISDVATSIAAAVDQQGTATQEIVRNVAQASAGTAEVTGNLAGVAHASKDTGAAAQQVLLVSDQLSSQSEHLSEEIRRFLSTLRAA</sequence>
<dbReference type="Pfam" id="PF00015">
    <property type="entry name" value="MCPsignal"/>
    <property type="match status" value="1"/>
</dbReference>
<feature type="domain" description="T-SNARE coiled-coil homology" evidence="7">
    <location>
        <begin position="323"/>
        <end position="385"/>
    </location>
</feature>
<dbReference type="PANTHER" id="PTHR32089">
    <property type="entry name" value="METHYL-ACCEPTING CHEMOTAXIS PROTEIN MCPB"/>
    <property type="match status" value="1"/>
</dbReference>
<dbReference type="GO" id="GO:0007165">
    <property type="term" value="P:signal transduction"/>
    <property type="evidence" value="ECO:0007669"/>
    <property type="project" value="UniProtKB-KW"/>
</dbReference>
<evidence type="ECO:0000256" key="2">
    <source>
        <dbReference type="ARBA" id="ARBA00022519"/>
    </source>
</evidence>
<evidence type="ECO:0000256" key="3">
    <source>
        <dbReference type="ARBA" id="ARBA00023224"/>
    </source>
</evidence>
<dbReference type="SUPFAM" id="SSF58104">
    <property type="entry name" value="Methyl-accepting chemotaxis protein (MCP) signaling domain"/>
    <property type="match status" value="1"/>
</dbReference>
<evidence type="ECO:0000313" key="8">
    <source>
        <dbReference type="EMBL" id="CAA2140947.1"/>
    </source>
</evidence>
<evidence type="ECO:0000256" key="5">
    <source>
        <dbReference type="PROSITE-ProRule" id="PRU00284"/>
    </source>
</evidence>
<dbReference type="InterPro" id="IPR004090">
    <property type="entry name" value="Chemotax_Me-accpt_rcpt"/>
</dbReference>
<dbReference type="InterPro" id="IPR004089">
    <property type="entry name" value="MCPsignal_dom"/>
</dbReference>
<dbReference type="PANTHER" id="PTHR32089:SF112">
    <property type="entry name" value="LYSOZYME-LIKE PROTEIN-RELATED"/>
    <property type="match status" value="1"/>
</dbReference>
<keyword evidence="2" id="KW-1003">Cell membrane</keyword>
<dbReference type="InterPro" id="IPR000727">
    <property type="entry name" value="T_SNARE_dom"/>
</dbReference>
<comment type="similarity">
    <text evidence="4">Belongs to the methyl-accepting chemotaxis (MCP) protein family.</text>
</comment>
<dbReference type="RefSeq" id="WP_339161018.1">
    <property type="nucleotide sequence ID" value="NZ_LR743510.1"/>
</dbReference>
<protein>
    <submittedName>
        <fullName evidence="8">Methyl-accepting chemotaxis protein McpA</fullName>
    </submittedName>
</protein>
<dbReference type="PROSITE" id="PS50111">
    <property type="entry name" value="CHEMOTAXIS_TRANSDUC_2"/>
    <property type="match status" value="1"/>
</dbReference>
<reference evidence="8" key="1">
    <citation type="submission" date="2019-12" db="EMBL/GenBank/DDBJ databases">
        <authorList>
            <person name="Cremers G."/>
        </authorList>
    </citation>
    <scope>NUCLEOTIDE SEQUENCE</scope>
    <source>
        <strain evidence="8">Mbul2</strain>
        <plasmid evidence="8">1</plasmid>
    </source>
</reference>
<organism evidence="8">
    <name type="scientific">Methylobacterium bullatum</name>
    <dbReference type="NCBI Taxonomy" id="570505"/>
    <lineage>
        <taxon>Bacteria</taxon>
        <taxon>Pseudomonadati</taxon>
        <taxon>Pseudomonadota</taxon>
        <taxon>Alphaproteobacteria</taxon>
        <taxon>Hyphomicrobiales</taxon>
        <taxon>Methylobacteriaceae</taxon>
        <taxon>Methylobacterium</taxon>
    </lineage>
</organism>
<dbReference type="AlphaFoldDB" id="A0A679K1U9"/>
<evidence type="ECO:0000259" key="7">
    <source>
        <dbReference type="PROSITE" id="PS50192"/>
    </source>
</evidence>
<dbReference type="GO" id="GO:0005886">
    <property type="term" value="C:plasma membrane"/>
    <property type="evidence" value="ECO:0007669"/>
    <property type="project" value="UniProtKB-SubCell"/>
</dbReference>
<dbReference type="GO" id="GO:0004888">
    <property type="term" value="F:transmembrane signaling receptor activity"/>
    <property type="evidence" value="ECO:0007669"/>
    <property type="project" value="InterPro"/>
</dbReference>
<dbReference type="EMBL" id="LR743510">
    <property type="protein sequence ID" value="CAA2140947.1"/>
    <property type="molecule type" value="Genomic_DNA"/>
</dbReference>
<keyword evidence="2" id="KW-0472">Membrane</keyword>
<keyword evidence="3 5" id="KW-0807">Transducer</keyword>
<name>A0A679K1U9_9HYPH</name>
<geneLocation type="plasmid" evidence="8">
    <name>1</name>
</geneLocation>
<dbReference type="PRINTS" id="PR00260">
    <property type="entry name" value="CHEMTRNSDUCR"/>
</dbReference>
<keyword evidence="2" id="KW-0997">Cell inner membrane</keyword>